<dbReference type="RefSeq" id="WP_338203800.1">
    <property type="nucleotide sequence ID" value="NZ_JAEKNR010000188.1"/>
</dbReference>
<keyword evidence="4" id="KW-1185">Reference proteome</keyword>
<dbReference type="EMBL" id="JAEKNR010000188">
    <property type="protein sequence ID" value="MBJ7600102.1"/>
    <property type="molecule type" value="Genomic_DNA"/>
</dbReference>
<dbReference type="Gene3D" id="2.30.30.110">
    <property type="match status" value="1"/>
</dbReference>
<evidence type="ECO:0000256" key="1">
    <source>
        <dbReference type="ARBA" id="ARBA00007521"/>
    </source>
</evidence>
<dbReference type="Pfam" id="PF02452">
    <property type="entry name" value="PemK_toxin"/>
    <property type="match status" value="1"/>
</dbReference>
<keyword evidence="2" id="KW-1277">Toxin-antitoxin system</keyword>
<dbReference type="AlphaFoldDB" id="A0A934K441"/>
<dbReference type="InterPro" id="IPR011067">
    <property type="entry name" value="Plasmid_toxin/cell-grow_inhib"/>
</dbReference>
<evidence type="ECO:0000313" key="3">
    <source>
        <dbReference type="EMBL" id="MBJ7600102.1"/>
    </source>
</evidence>
<gene>
    <name evidence="3" type="ORF">JF922_18755</name>
</gene>
<dbReference type="InterPro" id="IPR003477">
    <property type="entry name" value="PemK-like"/>
</dbReference>
<reference evidence="3" key="1">
    <citation type="submission" date="2020-10" db="EMBL/GenBank/DDBJ databases">
        <title>Ca. Dormibacterota MAGs.</title>
        <authorList>
            <person name="Montgomery K."/>
        </authorList>
    </citation>
    <scope>NUCLEOTIDE SEQUENCE [LARGE SCALE GENOMIC DNA]</scope>
    <source>
        <strain evidence="3">SC8812_S17_10</strain>
    </source>
</reference>
<evidence type="ECO:0000313" key="4">
    <source>
        <dbReference type="Proteomes" id="UP000612893"/>
    </source>
</evidence>
<dbReference type="SUPFAM" id="SSF50118">
    <property type="entry name" value="Cell growth inhibitor/plasmid maintenance toxic component"/>
    <property type="match status" value="1"/>
</dbReference>
<dbReference type="PANTHER" id="PTHR33988:SF2">
    <property type="entry name" value="ENDORIBONUCLEASE MAZF"/>
    <property type="match status" value="1"/>
</dbReference>
<sequence length="105" mass="11672">MRRGEIWWADLPQPAGRRPVLLLSRNDAYDVRALVTIGPITTRIRGIPVEVELGTTDGLPRTCVVNLDTITTIPKSSLRRRLTTLSVELMAEVEESLRFALGMGT</sequence>
<organism evidence="3 4">
    <name type="scientific">Candidatus Nephthysia bennettiae</name>
    <dbReference type="NCBI Taxonomy" id="3127016"/>
    <lineage>
        <taxon>Bacteria</taxon>
        <taxon>Bacillati</taxon>
        <taxon>Candidatus Dormiibacterota</taxon>
        <taxon>Candidatus Dormibacteria</taxon>
        <taxon>Candidatus Dormibacterales</taxon>
        <taxon>Candidatus Dormibacteraceae</taxon>
        <taxon>Candidatus Nephthysia</taxon>
    </lineage>
</organism>
<dbReference type="PANTHER" id="PTHR33988">
    <property type="entry name" value="ENDORIBONUCLEASE MAZF-RELATED"/>
    <property type="match status" value="1"/>
</dbReference>
<proteinExistence type="inferred from homology"/>
<dbReference type="Proteomes" id="UP000612893">
    <property type="component" value="Unassembled WGS sequence"/>
</dbReference>
<protein>
    <submittedName>
        <fullName evidence="3">Type II toxin-antitoxin system PemK/MazF family toxin</fullName>
    </submittedName>
</protein>
<comment type="caution">
    <text evidence="3">The sequence shown here is derived from an EMBL/GenBank/DDBJ whole genome shotgun (WGS) entry which is preliminary data.</text>
</comment>
<comment type="similarity">
    <text evidence="1">Belongs to the PemK/MazF family.</text>
</comment>
<evidence type="ECO:0000256" key="2">
    <source>
        <dbReference type="ARBA" id="ARBA00022649"/>
    </source>
</evidence>
<name>A0A934K441_9BACT</name>
<accession>A0A934K441</accession>